<dbReference type="GeneID" id="9623309"/>
<protein>
    <submittedName>
        <fullName evidence="1">Uncharacterized protein</fullName>
    </submittedName>
</protein>
<sequence>MDAADGVEQLFAEHTAVPALAVLQQLRKDLSQQQGEKLLNNHRDCLQLGTCSFGRRGRASYALRTQAEVQRLFNITKISGPHGAEVVRAAHPLAGSVCDGGTADTMSMLIDSQPTRDHVGNVDPSCGTGFSAVPRNTVWAAL</sequence>
<dbReference type="KEGG" id="vcn:VOLCADRAFT_99405"/>
<organism evidence="2">
    <name type="scientific">Volvox carteri f. nagariensis</name>
    <dbReference type="NCBI Taxonomy" id="3068"/>
    <lineage>
        <taxon>Eukaryota</taxon>
        <taxon>Viridiplantae</taxon>
        <taxon>Chlorophyta</taxon>
        <taxon>core chlorophytes</taxon>
        <taxon>Chlorophyceae</taxon>
        <taxon>CS clade</taxon>
        <taxon>Chlamydomonadales</taxon>
        <taxon>Volvocaceae</taxon>
        <taxon>Volvox</taxon>
    </lineage>
</organism>
<dbReference type="InParanoid" id="D8UHQ3"/>
<dbReference type="Proteomes" id="UP000001058">
    <property type="component" value="Unassembled WGS sequence"/>
</dbReference>
<evidence type="ECO:0000313" key="2">
    <source>
        <dbReference type="Proteomes" id="UP000001058"/>
    </source>
</evidence>
<name>D8UHQ3_VOLCA</name>
<keyword evidence="2" id="KW-1185">Reference proteome</keyword>
<reference evidence="1 2" key="1">
    <citation type="journal article" date="2010" name="Science">
        <title>Genomic analysis of organismal complexity in the multicellular green alga Volvox carteri.</title>
        <authorList>
            <person name="Prochnik S.E."/>
            <person name="Umen J."/>
            <person name="Nedelcu A.M."/>
            <person name="Hallmann A."/>
            <person name="Miller S.M."/>
            <person name="Nishii I."/>
            <person name="Ferris P."/>
            <person name="Kuo A."/>
            <person name="Mitros T."/>
            <person name="Fritz-Laylin L.K."/>
            <person name="Hellsten U."/>
            <person name="Chapman J."/>
            <person name="Simakov O."/>
            <person name="Rensing S.A."/>
            <person name="Terry A."/>
            <person name="Pangilinan J."/>
            <person name="Kapitonov V."/>
            <person name="Jurka J."/>
            <person name="Salamov A."/>
            <person name="Shapiro H."/>
            <person name="Schmutz J."/>
            <person name="Grimwood J."/>
            <person name="Lindquist E."/>
            <person name="Lucas S."/>
            <person name="Grigoriev I.V."/>
            <person name="Schmitt R."/>
            <person name="Kirk D."/>
            <person name="Rokhsar D.S."/>
        </authorList>
    </citation>
    <scope>NUCLEOTIDE SEQUENCE [LARGE SCALE GENOMIC DNA]</scope>
    <source>
        <strain evidence="2">f. Nagariensis / Eve</strain>
    </source>
</reference>
<dbReference type="EMBL" id="GL378408">
    <property type="protein sequence ID" value="EFJ40718.1"/>
    <property type="molecule type" value="Genomic_DNA"/>
</dbReference>
<dbReference type="RefSeq" id="XP_002958184.1">
    <property type="nucleotide sequence ID" value="XM_002958138.1"/>
</dbReference>
<accession>D8UHQ3</accession>
<evidence type="ECO:0000313" key="1">
    <source>
        <dbReference type="EMBL" id="EFJ40718.1"/>
    </source>
</evidence>
<proteinExistence type="predicted"/>
<dbReference type="AlphaFoldDB" id="D8UHQ3"/>
<gene>
    <name evidence="1" type="ORF">VOLCADRAFT_99405</name>
</gene>